<dbReference type="CDD" id="cd03468">
    <property type="entry name" value="PolY_like"/>
    <property type="match status" value="1"/>
</dbReference>
<evidence type="ECO:0000313" key="3">
    <source>
        <dbReference type="EMBL" id="TKR34127.1"/>
    </source>
</evidence>
<dbReference type="InterPro" id="IPR001126">
    <property type="entry name" value="UmuC"/>
</dbReference>
<dbReference type="InterPro" id="IPR043502">
    <property type="entry name" value="DNA/RNA_pol_sf"/>
</dbReference>
<dbReference type="PANTHER" id="PTHR35369">
    <property type="entry name" value="BLR3025 PROTEIN-RELATED"/>
    <property type="match status" value="1"/>
</dbReference>
<dbReference type="GO" id="GO:0006281">
    <property type="term" value="P:DNA repair"/>
    <property type="evidence" value="ECO:0007669"/>
    <property type="project" value="InterPro"/>
</dbReference>
<dbReference type="InterPro" id="IPR050356">
    <property type="entry name" value="SulA_CellDiv_inhibitor"/>
</dbReference>
<protein>
    <submittedName>
        <fullName evidence="3">DNA polymerase Y family protein</fullName>
    </submittedName>
</protein>
<dbReference type="SUPFAM" id="SSF56672">
    <property type="entry name" value="DNA/RNA polymerases"/>
    <property type="match status" value="1"/>
</dbReference>
<sequence length="471" mass="53600">MLWAGIYFPHLGIDSILRWHPAPDEPLAIIGGHAQRRDLIAVNRAAGQAGLRPGMRLIAAQAIVPGFAAINHDPKTEERWQQFLAAWAYRFSSQVYAGWPGAIVLEAKGSFGLHGSWPQFQRQLREDLTALGFRHHIALAPTAYGARLLARMEDGLTILNQEQLRNMLGRVPVRRAFLPEDCGDRLHAMGLRHLRQVFELPRDGLRRRFGQELLTTLDYMLGDAPELLECYQPPDRFDMKIELSYEVENHQALLFPVRRMTADLAAYLAGRDGGVQQFQLHLEHEGLPPTIVMVGLLCAEREAGMLFELTKGRLEQAQIPKAIVALRLIAKDLPTFVPGGRDLFDERPAHAMPWEQLRERLRARLGNEAVYQVAPEVDPRPERAWSRWSASKLPVAPQRPLRPSWLLHRPLPLRDPRPTVLSGPERLETGWWDGEDARRDYYILELSTGQRAWAFCPINEPGTWMLQGWFA</sequence>
<accession>A0A4U5K0L6</accession>
<dbReference type="OrthoDB" id="5298951at2"/>
<feature type="domain" description="UmuC" evidence="2">
    <location>
        <begin position="25"/>
        <end position="150"/>
    </location>
</feature>
<organism evidence="3 4">
    <name type="scientific">Luteimonas gilva</name>
    <dbReference type="NCBI Taxonomy" id="2572684"/>
    <lineage>
        <taxon>Bacteria</taxon>
        <taxon>Pseudomonadati</taxon>
        <taxon>Pseudomonadota</taxon>
        <taxon>Gammaproteobacteria</taxon>
        <taxon>Lysobacterales</taxon>
        <taxon>Lysobacteraceae</taxon>
        <taxon>Luteimonas</taxon>
    </lineage>
</organism>
<dbReference type="RefSeq" id="WP_137266330.1">
    <property type="nucleotide sequence ID" value="NZ_SZUA01000001.1"/>
</dbReference>
<gene>
    <name evidence="3" type="ORF">FCE95_07640</name>
</gene>
<dbReference type="Proteomes" id="UP000308707">
    <property type="component" value="Unassembled WGS sequence"/>
</dbReference>
<proteinExistence type="predicted"/>
<evidence type="ECO:0000313" key="4">
    <source>
        <dbReference type="Proteomes" id="UP000308707"/>
    </source>
</evidence>
<keyword evidence="4" id="KW-1185">Reference proteome</keyword>
<comment type="caution">
    <text evidence="3">The sequence shown here is derived from an EMBL/GenBank/DDBJ whole genome shotgun (WGS) entry which is preliminary data.</text>
</comment>
<dbReference type="PANTHER" id="PTHR35369:SF2">
    <property type="entry name" value="BLR3025 PROTEIN"/>
    <property type="match status" value="1"/>
</dbReference>
<dbReference type="AlphaFoldDB" id="A0A4U5K0L6"/>
<keyword evidence="1" id="KW-0227">DNA damage</keyword>
<dbReference type="EMBL" id="SZUA01000001">
    <property type="protein sequence ID" value="TKR34127.1"/>
    <property type="molecule type" value="Genomic_DNA"/>
</dbReference>
<name>A0A4U5K0L6_9GAMM</name>
<dbReference type="Pfam" id="PF00817">
    <property type="entry name" value="IMS"/>
    <property type="match status" value="1"/>
</dbReference>
<evidence type="ECO:0000256" key="1">
    <source>
        <dbReference type="ARBA" id="ARBA00022763"/>
    </source>
</evidence>
<reference evidence="3 4" key="1">
    <citation type="submission" date="2019-04" db="EMBL/GenBank/DDBJ databases">
        <title>Reference strain of H23.</title>
        <authorList>
            <person name="Luo X."/>
        </authorList>
    </citation>
    <scope>NUCLEOTIDE SEQUENCE [LARGE SCALE GENOMIC DNA]</scope>
    <source>
        <strain evidence="3 4">H23</strain>
    </source>
</reference>
<evidence type="ECO:0000259" key="2">
    <source>
        <dbReference type="Pfam" id="PF00817"/>
    </source>
</evidence>